<sequence>MDAGANSKDTLNDTSNNTPHGSSNTSHNIPSNFSSNDTSNNTSGGSSNTNSNDSAYDSSNGSRDLAPNAPGLAQVTPDISNDTSNHISNDSSNVTSNDLQNASEQDPQATRRPGSNRHQRLRSAFRALIEPRDPPSYPSYGGPDADCTEALRVLPCCGACFVDMDKPESGGDQPESLITVLYGLKGQLSYVGHIDPFPSFFRSASSHFGYTVESAYTIVDDKWCLYHTHPPWRPLPSVKRESWPFDIVPRYTAIAYHHDCYVTFPHACPLSPELARERLWLASVARYPGPRPYYYKVTSPTVYDMSEVAIREVARAYGLPELATCPTELVPLIHEYSSPGVFLWRAILTYTLALQLASLPDQTFTEIPLVDIRTLERGDLLLPSDWKHVYPTNNVESVMRIKVDNRGIKEIQGLPRHPSFIGGWSNNVGFIVENVSTLRECTACVKNGFLCLRFPKFYKFELPMWDTPAPLSPAHTTRLITERFGPPLSRYFPVHKGISTSHILNFKSVTGLTFMFSHKTDLRSIFAHYNNETGHYDSDVVQKLKTRHLCYLPIAPGDEILNIGIIEHENSRIFVRMRLTGDIIINLSTHDSIGRPQYGRDPDSRPPVIWSKTKPRALVYGQGCGLHEDNIIFATKHDLDNSEGIGTPPDDVRSLTESNIRTCQCSRLPGIHNVPFNGLVTYAPLSEVLEARVYYLDEGIISEGACLGIVFRYRNGGCRADGHVWDLDGRTYSDPTHFLVGSKYDLTTVDFLPASGADKPQSHRLTEKDATIRSKYRPMRGTIFAYTRYNERKMYMRLHIEIIDEDMYPGTASAEKNEV</sequence>
<evidence type="ECO:0000256" key="1">
    <source>
        <dbReference type="SAM" id="MobiDB-lite"/>
    </source>
</evidence>
<reference evidence="2 3" key="1">
    <citation type="journal article" date="2010" name="PLoS Genet.">
        <title>De novo assembly of a 40 Mb eukaryotic genome from short sequence reads: Sordaria macrospora, a model organism for fungal morphogenesis.</title>
        <authorList>
            <person name="Nowrousian M."/>
            <person name="Stajich J."/>
            <person name="Chu M."/>
            <person name="Engh I."/>
            <person name="Espagne E."/>
            <person name="Halliday K."/>
            <person name="Kamerewerd J."/>
            <person name="Kempken F."/>
            <person name="Knab B."/>
            <person name="Kuo H.C."/>
            <person name="Osiewacz H.D."/>
            <person name="Poeggeler S."/>
            <person name="Read N."/>
            <person name="Seiler S."/>
            <person name="Smith K."/>
            <person name="Zickler D."/>
            <person name="Kueck U."/>
            <person name="Freitag M."/>
        </authorList>
    </citation>
    <scope>NUCLEOTIDE SEQUENCE [LARGE SCALE GENOMIC DNA]</scope>
    <source>
        <strain evidence="3">ATCC MYA-333 / DSM 997 / K(L3346) / K-hell</strain>
        <tissue evidence="2">Mycelium</tissue>
    </source>
</reference>
<dbReference type="InParanoid" id="F7W5U1"/>
<dbReference type="EMBL" id="CABT02000032">
    <property type="protein sequence ID" value="CCC12879.1"/>
    <property type="molecule type" value="Genomic_DNA"/>
</dbReference>
<feature type="compositionally biased region" description="Polar residues" evidence="1">
    <location>
        <begin position="7"/>
        <end position="30"/>
    </location>
</feature>
<dbReference type="OrthoDB" id="4740003at2759"/>
<feature type="compositionally biased region" description="Polar residues" evidence="1">
    <location>
        <begin position="77"/>
        <end position="108"/>
    </location>
</feature>
<dbReference type="STRING" id="771870.F7W5U1"/>
<dbReference type="AlphaFoldDB" id="F7W5U1"/>
<feature type="region of interest" description="Disordered" evidence="1">
    <location>
        <begin position="1"/>
        <end position="118"/>
    </location>
</feature>
<name>F7W5U1_SORMK</name>
<protein>
    <submittedName>
        <fullName evidence="2">WGS project CABT00000000 data, contig 2.32</fullName>
    </submittedName>
</protein>
<accession>F7W5U1</accession>
<gene>
    <name evidence="2" type="ORF">SMAC_06021</name>
</gene>
<dbReference type="Proteomes" id="UP000001881">
    <property type="component" value="Unassembled WGS sequence"/>
</dbReference>
<feature type="compositionally biased region" description="Low complexity" evidence="1">
    <location>
        <begin position="31"/>
        <end position="54"/>
    </location>
</feature>
<comment type="caution">
    <text evidence="2">The sequence shown here is derived from an EMBL/GenBank/DDBJ whole genome shotgun (WGS) entry which is preliminary data.</text>
</comment>
<proteinExistence type="predicted"/>
<evidence type="ECO:0000313" key="2">
    <source>
        <dbReference type="EMBL" id="CCC12879.1"/>
    </source>
</evidence>
<organism evidence="2 3">
    <name type="scientific">Sordaria macrospora (strain ATCC MYA-333 / DSM 997 / K(L3346) / K-hell)</name>
    <dbReference type="NCBI Taxonomy" id="771870"/>
    <lineage>
        <taxon>Eukaryota</taxon>
        <taxon>Fungi</taxon>
        <taxon>Dikarya</taxon>
        <taxon>Ascomycota</taxon>
        <taxon>Pezizomycotina</taxon>
        <taxon>Sordariomycetes</taxon>
        <taxon>Sordariomycetidae</taxon>
        <taxon>Sordariales</taxon>
        <taxon>Sordariaceae</taxon>
        <taxon>Sordaria</taxon>
    </lineage>
</organism>
<dbReference type="eggNOG" id="ENOG502RVWB">
    <property type="taxonomic scope" value="Eukaryota"/>
</dbReference>
<evidence type="ECO:0000313" key="3">
    <source>
        <dbReference type="Proteomes" id="UP000001881"/>
    </source>
</evidence>
<dbReference type="VEuPathDB" id="FungiDB:SMAC_06021"/>
<keyword evidence="3" id="KW-1185">Reference proteome</keyword>
<dbReference type="HOGENOM" id="CLU_345181_0_0_1"/>